<dbReference type="InterPro" id="IPR056823">
    <property type="entry name" value="TEN-like_YD-shell"/>
</dbReference>
<feature type="compositionally biased region" description="Basic and acidic residues" evidence="2">
    <location>
        <begin position="308"/>
        <end position="325"/>
    </location>
</feature>
<dbReference type="Pfam" id="PF25023">
    <property type="entry name" value="TEN_YD-shell"/>
    <property type="match status" value="4"/>
</dbReference>
<feature type="region of interest" description="Disordered" evidence="2">
    <location>
        <begin position="305"/>
        <end position="333"/>
    </location>
</feature>
<protein>
    <recommendedName>
        <fullName evidence="9">Type IV secretion protein Rhs</fullName>
    </recommendedName>
</protein>
<reference evidence="7 8" key="1">
    <citation type="submission" date="2017-02" db="EMBL/GenBank/DDBJ databases">
        <title>Blood Disease Bacterium A2-HR MARDI.</title>
        <authorList>
            <person name="Badrun R."/>
            <person name="Abu Bakar N."/>
            <person name="Laboh R."/>
        </authorList>
    </citation>
    <scope>NUCLEOTIDE SEQUENCE [LARGE SCALE GENOMIC DNA]</scope>
    <source>
        <strain evidence="7 8">A2-HR MARDI</strain>
    </source>
</reference>
<evidence type="ECO:0000313" key="7">
    <source>
        <dbReference type="EMBL" id="AQW31158.1"/>
    </source>
</evidence>
<dbReference type="PANTHER" id="PTHR32305:SF15">
    <property type="entry name" value="PROTEIN RHSA-RELATED"/>
    <property type="match status" value="1"/>
</dbReference>
<dbReference type="CDD" id="cd14740">
    <property type="entry name" value="PAAR_4"/>
    <property type="match status" value="1"/>
</dbReference>
<evidence type="ECO:0000259" key="4">
    <source>
        <dbReference type="Pfam" id="PF20148"/>
    </source>
</evidence>
<dbReference type="Pfam" id="PF05593">
    <property type="entry name" value="RHS_repeat"/>
    <property type="match status" value="1"/>
</dbReference>
<dbReference type="InterPro" id="IPR045351">
    <property type="entry name" value="DUF6531"/>
</dbReference>
<organism evidence="7 8">
    <name type="scientific">blood disease bacterium A2-HR MARDI</name>
    <dbReference type="NCBI Taxonomy" id="1944648"/>
    <lineage>
        <taxon>Bacteria</taxon>
        <taxon>Pseudomonadati</taxon>
        <taxon>Pseudomonadota</taxon>
        <taxon>Betaproteobacteria</taxon>
        <taxon>Burkholderiales</taxon>
        <taxon>Burkholderiaceae</taxon>
        <taxon>Ralstonia</taxon>
        <taxon>Ralstonia solanacearum species complex</taxon>
    </lineage>
</organism>
<feature type="transmembrane region" description="Helical" evidence="3">
    <location>
        <begin position="139"/>
        <end position="159"/>
    </location>
</feature>
<dbReference type="RefSeq" id="WP_078222948.1">
    <property type="nucleotide sequence ID" value="NZ_CP019911.1"/>
</dbReference>
<feature type="transmembrane region" description="Helical" evidence="3">
    <location>
        <begin position="166"/>
        <end position="187"/>
    </location>
</feature>
<dbReference type="NCBIfam" id="TIGR03696">
    <property type="entry name" value="Rhs_assc_core"/>
    <property type="match status" value="1"/>
</dbReference>
<keyword evidence="3" id="KW-0472">Membrane</keyword>
<keyword evidence="3" id="KW-1133">Transmembrane helix</keyword>
<dbReference type="EMBL" id="CP019911">
    <property type="protein sequence ID" value="AQW31158.1"/>
    <property type="molecule type" value="Genomic_DNA"/>
</dbReference>
<evidence type="ECO:0000256" key="3">
    <source>
        <dbReference type="SAM" id="Phobius"/>
    </source>
</evidence>
<gene>
    <name evidence="7" type="ORF">B0B51_15265</name>
</gene>
<dbReference type="Pfam" id="PF20148">
    <property type="entry name" value="DUF6531"/>
    <property type="match status" value="1"/>
</dbReference>
<dbReference type="PANTHER" id="PTHR32305">
    <property type="match status" value="1"/>
</dbReference>
<dbReference type="InterPro" id="IPR050708">
    <property type="entry name" value="T6SS_VgrG/RHS"/>
</dbReference>
<evidence type="ECO:0000256" key="2">
    <source>
        <dbReference type="SAM" id="MobiDB-lite"/>
    </source>
</evidence>
<evidence type="ECO:0000256" key="1">
    <source>
        <dbReference type="ARBA" id="ARBA00022737"/>
    </source>
</evidence>
<feature type="compositionally biased region" description="Gly residues" evidence="2">
    <location>
        <begin position="1388"/>
        <end position="1399"/>
    </location>
</feature>
<feature type="region of interest" description="Disordered" evidence="2">
    <location>
        <begin position="1370"/>
        <end position="1430"/>
    </location>
</feature>
<feature type="domain" description="DUF6531" evidence="4">
    <location>
        <begin position="331"/>
        <end position="409"/>
    </location>
</feature>
<dbReference type="Proteomes" id="UP000189628">
    <property type="component" value="Chromosome"/>
</dbReference>
<accession>A0A1U9VKC0</accession>
<dbReference type="Gene3D" id="2.180.10.10">
    <property type="entry name" value="RHS repeat-associated core"/>
    <property type="match status" value="2"/>
</dbReference>
<dbReference type="NCBIfam" id="TIGR01643">
    <property type="entry name" value="YD_repeat_2x"/>
    <property type="match status" value="10"/>
</dbReference>
<feature type="domain" description="Teneurin-like YD-shell" evidence="5">
    <location>
        <begin position="458"/>
        <end position="580"/>
    </location>
</feature>
<dbReference type="InterPro" id="IPR022385">
    <property type="entry name" value="Rhs_assc_core"/>
</dbReference>
<feature type="domain" description="Teneurin-like YD-shell" evidence="5">
    <location>
        <begin position="980"/>
        <end position="1325"/>
    </location>
</feature>
<dbReference type="InterPro" id="IPR057925">
    <property type="entry name" value="prePAAR_DddA"/>
</dbReference>
<feature type="region of interest" description="Disordered" evidence="2">
    <location>
        <begin position="759"/>
        <end position="778"/>
    </location>
</feature>
<keyword evidence="1" id="KW-0677">Repeat</keyword>
<evidence type="ECO:0000313" key="8">
    <source>
        <dbReference type="Proteomes" id="UP000189628"/>
    </source>
</evidence>
<keyword evidence="3" id="KW-0812">Transmembrane</keyword>
<dbReference type="Gene3D" id="2.60.200.60">
    <property type="match status" value="1"/>
</dbReference>
<proteinExistence type="predicted"/>
<feature type="domain" description="Double-stranded DNA deaminase toxin A prePAAR motif" evidence="6">
    <location>
        <begin position="128"/>
        <end position="176"/>
    </location>
</feature>
<dbReference type="CDD" id="cd14742">
    <property type="entry name" value="PAAR_RHS"/>
    <property type="match status" value="1"/>
</dbReference>
<sequence length="1523" mass="166534">MADQDLSTQSPAEPSGSAEERLVALQTLEDGEATKQSQMKWVDGANYGMLGADLGYGAYAAGSAAVGAGAGGAAAASAAALAAVPAVVALGGAWVLGKIGVTSQLEEGFEWVGDKLGLTIGRGDPHPACVGDDIAHSSGFWGMVAGLAVGVAIGAMVAATVATGGLAGAVLVGACMAGGLSIGGALASASQSMGSNCGKISTGSGNVTFEGKAAARVTDLVACSKHPGPEPLVEGSKTITVNGLPIVRIGHSTHCSGKVNSGRKSLWIDKTTGQYGPKNPELTAGEEFLAGLLGGLVGARIGGMVGRGRREPTESAERQGIKDETTTPCKDPIDVATGEMVDFRDDLSIPGVLPLTLTLTLTLTRRYRTRSDDEGLLGPKWSVNWSQHLRLDDGHLVRFNDGGGLVITFEAPGAELNGINLREPRYRLEGTRAEPRILDDDTRRVLVFAPLADGAVSRLERIEDYSGNAIAFDYDAHGRLIALRHTSGYRLALAYFGGARTVASITLHEASGSTRPLVEYGYDGPMLTRASSFQHGAFHYTYDHHGWITGWRDTDQTDVRYRYDDAGRVVETGTRQGYHTGHLVYEDGRTRVLDADGEWRYEHNAEGLVTREIDPLGNSTQREWQLGRLISETDPLGRRTDFSHDAQGKLTGIREPSGAVTQFQYDSQRRLAAVVLPTADRVALEYDKQHRLIARTEPDATVKRYRYGEHGEVLRVTDGERETRFDYDDQLRLVATRLPSGAKLGTRFDGLGRLLEETDPDGNAIRYDHTPGPSNPRGNVAQTTLADGTVRRTAYNNEGLPIEQTDALGRSTRTAYGPFDLVTATTDAAGHATRFEYDHATRPTRIVNALGETWEYRYDAAGRLTAEADWGGRTTLYTRDAAGRLLTKTLPDGGAWHYRYDIADRLVAVDAGDVTLTYRYDEAGRLTAAAVHDDTATHVTRFRYDGNGRLVEEDQHGHLLKHIYDAQGQRTQRKTPHRETRYGYDALGALTQVGGLSILRDGLGRETSRQAGDFIAQRQYDAVGRLLRQAAGPRVAFEAMQTDPVQALQQLTRQSYRYDAAGQLAQVETDTDRFTYQHDPRGQVTSVSSVRQSAEHYAYNAAQNIAAHGRQGPIDSRHYLPGGLPERVGHTHYRYDARGRTLEKRVEQPGFRPKTWRYAWDGLNRLVKVHTPDKGTWAYRYDAFNRRVEKVNTGTGESVRFVWDGYTLAEWWAQKRDGSKGTVTTWHFEPDSYTPLAQETDQQQYAVFCNPTGLPLEIYRSTGEKVWASRYNIWGQALSEDTLSGDEALDTSLRFAGQWADDESGLHYNLNRYYDPDSGCYLSIDPIAIKGGHRTQGYVQNPLWEVDPLGLAVCEKRYARYKQLRDEGKSPAEAARLSKDGALPGVPGSQGGTAAGGRKYGPKPGESEPNWGDLVRKHEGDPPADMVNPHGHHAVFKKGRGTKMREYLDESKDILEHYDVDWYKGRENLGWAPNKNHSTAAAKAVRDALKDAHEKIGTKDAVIEALSKIKEHFKNDTIGSLFD</sequence>
<dbReference type="InterPro" id="IPR006530">
    <property type="entry name" value="YD"/>
</dbReference>
<dbReference type="InterPro" id="IPR008727">
    <property type="entry name" value="PAAR_motif"/>
</dbReference>
<evidence type="ECO:0000259" key="5">
    <source>
        <dbReference type="Pfam" id="PF25023"/>
    </source>
</evidence>
<dbReference type="Pfam" id="PF25799">
    <property type="entry name" value="prePAAR_I"/>
    <property type="match status" value="1"/>
</dbReference>
<feature type="domain" description="Teneurin-like YD-shell" evidence="5">
    <location>
        <begin position="853"/>
        <end position="975"/>
    </location>
</feature>
<dbReference type="InterPro" id="IPR031325">
    <property type="entry name" value="RHS_repeat"/>
</dbReference>
<dbReference type="Pfam" id="PF05488">
    <property type="entry name" value="PAAR_motif"/>
    <property type="match status" value="1"/>
</dbReference>
<evidence type="ECO:0008006" key="9">
    <source>
        <dbReference type="Google" id="ProtNLM"/>
    </source>
</evidence>
<evidence type="ECO:0000259" key="6">
    <source>
        <dbReference type="Pfam" id="PF25799"/>
    </source>
</evidence>
<name>A0A1U9VKC0_9RALS</name>
<feature type="domain" description="Teneurin-like YD-shell" evidence="5">
    <location>
        <begin position="626"/>
        <end position="763"/>
    </location>
</feature>